<feature type="region of interest" description="Disordered" evidence="1">
    <location>
        <begin position="1"/>
        <end position="83"/>
    </location>
</feature>
<keyword evidence="2" id="KW-0812">Transmembrane</keyword>
<dbReference type="Proteomes" id="UP000571817">
    <property type="component" value="Unassembled WGS sequence"/>
</dbReference>
<name>A0A853DGU3_9MICO</name>
<evidence type="ECO:0000313" key="4">
    <source>
        <dbReference type="Proteomes" id="UP000571817"/>
    </source>
</evidence>
<accession>A0A853DGU3</accession>
<evidence type="ECO:0000256" key="2">
    <source>
        <dbReference type="SAM" id="Phobius"/>
    </source>
</evidence>
<comment type="caution">
    <text evidence="3">The sequence shown here is derived from an EMBL/GenBank/DDBJ whole genome shotgun (WGS) entry which is preliminary data.</text>
</comment>
<dbReference type="AlphaFoldDB" id="A0A853DGU3"/>
<proteinExistence type="predicted"/>
<evidence type="ECO:0000313" key="3">
    <source>
        <dbReference type="EMBL" id="NYJ76008.1"/>
    </source>
</evidence>
<sequence length="187" mass="20231">MTDDDRTRGIPQTPHTNPIPLRKPQQPPTDPQGGHSGAVVFESPASQPVQGYPQQGYPQQGQAYPQQGHGYPSPGHAHHPAPGYGPVQGYAPQYAYGSTTMVARPAPNTALIVVAWVVAVITFFYMLPWAIAATRGKSNQLAIGLVNFLLGWSFIGWMVALVMACGAEHHQTIVVQQNNYAPGPYRH</sequence>
<keyword evidence="4" id="KW-1185">Reference proteome</keyword>
<dbReference type="EMBL" id="JACCFW010000001">
    <property type="protein sequence ID" value="NYJ76008.1"/>
    <property type="molecule type" value="Genomic_DNA"/>
</dbReference>
<evidence type="ECO:0000256" key="1">
    <source>
        <dbReference type="SAM" id="MobiDB-lite"/>
    </source>
</evidence>
<keyword evidence="2" id="KW-0472">Membrane</keyword>
<feature type="compositionally biased region" description="Low complexity" evidence="1">
    <location>
        <begin position="47"/>
        <end position="83"/>
    </location>
</feature>
<organism evidence="3 4">
    <name type="scientific">Allobranchiibius huperziae</name>
    <dbReference type="NCBI Taxonomy" id="1874116"/>
    <lineage>
        <taxon>Bacteria</taxon>
        <taxon>Bacillati</taxon>
        <taxon>Actinomycetota</taxon>
        <taxon>Actinomycetes</taxon>
        <taxon>Micrococcales</taxon>
        <taxon>Dermacoccaceae</taxon>
        <taxon>Allobranchiibius</taxon>
    </lineage>
</organism>
<keyword evidence="2" id="KW-1133">Transmembrane helix</keyword>
<feature type="transmembrane region" description="Helical" evidence="2">
    <location>
        <begin position="110"/>
        <end position="131"/>
    </location>
</feature>
<protein>
    <submittedName>
        <fullName evidence="3">Uncharacterized protein with PQ loop repeat</fullName>
    </submittedName>
</protein>
<feature type="transmembrane region" description="Helical" evidence="2">
    <location>
        <begin position="143"/>
        <end position="164"/>
    </location>
</feature>
<gene>
    <name evidence="3" type="ORF">HNR15_002971</name>
</gene>
<reference evidence="3 4" key="1">
    <citation type="submission" date="2020-07" db="EMBL/GenBank/DDBJ databases">
        <title>Sequencing the genomes of 1000 actinobacteria strains.</title>
        <authorList>
            <person name="Klenk H.-P."/>
        </authorList>
    </citation>
    <scope>NUCLEOTIDE SEQUENCE [LARGE SCALE GENOMIC DNA]</scope>
    <source>
        <strain evidence="3 4">DSM 29531</strain>
    </source>
</reference>
<dbReference type="RefSeq" id="WP_246305938.1">
    <property type="nucleotide sequence ID" value="NZ_JACCFW010000001.1"/>
</dbReference>
<dbReference type="Pfam" id="PF14373">
    <property type="entry name" value="Imm_superinfect"/>
    <property type="match status" value="1"/>
</dbReference>
<dbReference type="InterPro" id="IPR016410">
    <property type="entry name" value="Phage_imm"/>
</dbReference>